<reference evidence="3" key="1">
    <citation type="submission" date="2022-11" db="EMBL/GenBank/DDBJ databases">
        <title>Chromosomal genome sequence assembly and mating type (MAT) locus characterization of the leprose asexual lichenized fungus Lepraria neglecta (Nyl.) Erichsen.</title>
        <authorList>
            <person name="Allen J.L."/>
            <person name="Pfeffer B."/>
        </authorList>
    </citation>
    <scope>NUCLEOTIDE SEQUENCE</scope>
    <source>
        <strain evidence="3">Allen 5258</strain>
    </source>
</reference>
<dbReference type="Gene3D" id="1.25.40.20">
    <property type="entry name" value="Ankyrin repeat-containing domain"/>
    <property type="match status" value="1"/>
</dbReference>
<evidence type="ECO:0000256" key="1">
    <source>
        <dbReference type="PROSITE-ProRule" id="PRU00023"/>
    </source>
</evidence>
<gene>
    <name evidence="3" type="ORF">OEA41_000231</name>
</gene>
<dbReference type="EMBL" id="JASNWA010000003">
    <property type="protein sequence ID" value="KAK3178098.1"/>
    <property type="molecule type" value="Genomic_DNA"/>
</dbReference>
<sequence length="328" mass="36927">MMNALINVGWNWSKPAVRKWNFSEEEFATKIWRLNETELQDLYKQVKLDNLGQEISRGVNFMRNPSILDIPSAISKRTNQKNRLELIENRMKHNGWEPHPNRNRDTIPLARSFFAGLIFGNGKSMRRHALDLAFLHVKEKTTREEMLGLSPLEDAEEYGVIDETTTSVSKPLRISAKSPDDIQVDQGSHTETMGSPPDLAQEDEHSKKKEALILTMSSLSDKLRMLSTKEDDEVVLSEMEVHHLTNNLSIVTEFATYDLDSPENDPSFDLTRVLLWAASEGHTILINPMLNLRADVQAKQNGCTALMLAVGKGHLEPAQQIVSAGATA</sequence>
<dbReference type="Proteomes" id="UP001276659">
    <property type="component" value="Unassembled WGS sequence"/>
</dbReference>
<feature type="repeat" description="ANK" evidence="1">
    <location>
        <begin position="301"/>
        <end position="328"/>
    </location>
</feature>
<dbReference type="PROSITE" id="PS50088">
    <property type="entry name" value="ANK_REPEAT"/>
    <property type="match status" value="1"/>
</dbReference>
<proteinExistence type="predicted"/>
<comment type="caution">
    <text evidence="3">The sequence shown here is derived from an EMBL/GenBank/DDBJ whole genome shotgun (WGS) entry which is preliminary data.</text>
</comment>
<dbReference type="AlphaFoldDB" id="A0AAD9ZG82"/>
<protein>
    <submittedName>
        <fullName evidence="3">Uncharacterized protein</fullName>
    </submittedName>
</protein>
<keyword evidence="4" id="KW-1185">Reference proteome</keyword>
<dbReference type="Pfam" id="PF00023">
    <property type="entry name" value="Ank"/>
    <property type="match status" value="1"/>
</dbReference>
<dbReference type="InterPro" id="IPR002110">
    <property type="entry name" value="Ankyrin_rpt"/>
</dbReference>
<accession>A0AAD9ZG82</accession>
<dbReference type="SUPFAM" id="SSF48403">
    <property type="entry name" value="Ankyrin repeat"/>
    <property type="match status" value="1"/>
</dbReference>
<name>A0AAD9ZG82_9LECA</name>
<evidence type="ECO:0000256" key="2">
    <source>
        <dbReference type="SAM" id="MobiDB-lite"/>
    </source>
</evidence>
<organism evidence="3 4">
    <name type="scientific">Lepraria neglecta</name>
    <dbReference type="NCBI Taxonomy" id="209136"/>
    <lineage>
        <taxon>Eukaryota</taxon>
        <taxon>Fungi</taxon>
        <taxon>Dikarya</taxon>
        <taxon>Ascomycota</taxon>
        <taxon>Pezizomycotina</taxon>
        <taxon>Lecanoromycetes</taxon>
        <taxon>OSLEUM clade</taxon>
        <taxon>Lecanoromycetidae</taxon>
        <taxon>Lecanorales</taxon>
        <taxon>Lecanorineae</taxon>
        <taxon>Stereocaulaceae</taxon>
        <taxon>Lepraria</taxon>
    </lineage>
</organism>
<dbReference type="PROSITE" id="PS50297">
    <property type="entry name" value="ANK_REP_REGION"/>
    <property type="match status" value="1"/>
</dbReference>
<evidence type="ECO:0000313" key="4">
    <source>
        <dbReference type="Proteomes" id="UP001276659"/>
    </source>
</evidence>
<dbReference type="InterPro" id="IPR036770">
    <property type="entry name" value="Ankyrin_rpt-contain_sf"/>
</dbReference>
<keyword evidence="1" id="KW-0040">ANK repeat</keyword>
<feature type="region of interest" description="Disordered" evidence="2">
    <location>
        <begin position="169"/>
        <end position="205"/>
    </location>
</feature>
<evidence type="ECO:0000313" key="3">
    <source>
        <dbReference type="EMBL" id="KAK3178098.1"/>
    </source>
</evidence>